<dbReference type="PANTHER" id="PTHR30461:SF23">
    <property type="entry name" value="DNA RECOMBINASE-RELATED"/>
    <property type="match status" value="1"/>
</dbReference>
<keyword evidence="4" id="KW-1185">Reference proteome</keyword>
<dbReference type="SUPFAM" id="SSF53041">
    <property type="entry name" value="Resolvase-like"/>
    <property type="match status" value="1"/>
</dbReference>
<dbReference type="SMART" id="SM00857">
    <property type="entry name" value="Resolvase"/>
    <property type="match status" value="1"/>
</dbReference>
<dbReference type="CDD" id="cd00338">
    <property type="entry name" value="Ser_Recombinase"/>
    <property type="match status" value="1"/>
</dbReference>
<reference evidence="3 4" key="1">
    <citation type="submission" date="2019-03" db="EMBL/GenBank/DDBJ databases">
        <title>Genomics of glacier-inhabiting Cryobacterium strains.</title>
        <authorList>
            <person name="Liu Q."/>
            <person name="Xin Y.-H."/>
        </authorList>
    </citation>
    <scope>NUCLEOTIDE SEQUENCE [LARGE SCALE GENOMIC DNA]</scope>
    <source>
        <strain evidence="3 4">TMT1-23-1</strain>
    </source>
</reference>
<dbReference type="InterPro" id="IPR050639">
    <property type="entry name" value="SSR_resolvase"/>
</dbReference>
<dbReference type="RefSeq" id="WP_134432711.1">
    <property type="nucleotide sequence ID" value="NZ_SOGQ01000083.1"/>
</dbReference>
<evidence type="ECO:0000259" key="2">
    <source>
        <dbReference type="PROSITE" id="PS51737"/>
    </source>
</evidence>
<dbReference type="EMBL" id="SOGQ01000083">
    <property type="protein sequence ID" value="TFC94564.1"/>
    <property type="molecule type" value="Genomic_DNA"/>
</dbReference>
<proteinExistence type="predicted"/>
<dbReference type="InterPro" id="IPR025827">
    <property type="entry name" value="Zn_ribbon_recom_dom"/>
</dbReference>
<evidence type="ECO:0000313" key="4">
    <source>
        <dbReference type="Proteomes" id="UP000297853"/>
    </source>
</evidence>
<dbReference type="Pfam" id="PF00239">
    <property type="entry name" value="Resolvase"/>
    <property type="match status" value="1"/>
</dbReference>
<dbReference type="Gene3D" id="3.40.50.1390">
    <property type="entry name" value="Resolvase, N-terminal catalytic domain"/>
    <property type="match status" value="1"/>
</dbReference>
<dbReference type="InterPro" id="IPR036162">
    <property type="entry name" value="Resolvase-like_N_sf"/>
</dbReference>
<accession>A0ABY2ITX9</accession>
<protein>
    <submittedName>
        <fullName evidence="3">Recombinase family protein</fullName>
    </submittedName>
</protein>
<dbReference type="InterPro" id="IPR038109">
    <property type="entry name" value="DNA_bind_recomb_sf"/>
</dbReference>
<dbReference type="PROSITE" id="PS51737">
    <property type="entry name" value="RECOMBINASE_DNA_BIND"/>
    <property type="match status" value="1"/>
</dbReference>
<feature type="domain" description="Resolvase/invertase-type recombinase catalytic" evidence="1">
    <location>
        <begin position="4"/>
        <end position="151"/>
    </location>
</feature>
<evidence type="ECO:0000313" key="3">
    <source>
        <dbReference type="EMBL" id="TFC94564.1"/>
    </source>
</evidence>
<dbReference type="Pfam" id="PF13408">
    <property type="entry name" value="Zn_ribbon_recom"/>
    <property type="match status" value="1"/>
</dbReference>
<evidence type="ECO:0000259" key="1">
    <source>
        <dbReference type="PROSITE" id="PS51736"/>
    </source>
</evidence>
<dbReference type="Proteomes" id="UP000297853">
    <property type="component" value="Unassembled WGS sequence"/>
</dbReference>
<gene>
    <name evidence="3" type="ORF">E3T28_14780</name>
</gene>
<dbReference type="PROSITE" id="PS51736">
    <property type="entry name" value="RECOMBINASES_3"/>
    <property type="match status" value="1"/>
</dbReference>
<comment type="caution">
    <text evidence="3">The sequence shown here is derived from an EMBL/GenBank/DDBJ whole genome shotgun (WGS) entry which is preliminary data.</text>
</comment>
<dbReference type="Gene3D" id="3.90.1750.20">
    <property type="entry name" value="Putative Large Serine Recombinase, Chain B, Domain 2"/>
    <property type="match status" value="1"/>
</dbReference>
<dbReference type="Pfam" id="PF07508">
    <property type="entry name" value="Recombinase"/>
    <property type="match status" value="1"/>
</dbReference>
<dbReference type="PANTHER" id="PTHR30461">
    <property type="entry name" value="DNA-INVERTASE FROM LAMBDOID PROPHAGE"/>
    <property type="match status" value="1"/>
</dbReference>
<sequence>MTLRAAVYTRISERDEKVDKVDIQERRLRALATTEGYSVVEVYSDDGISAYSGKSRPAFLRLLDALKLDKFDIILAVAEDRFARNSGEKVGLMSDCVRHGVTWHTLAGGPVDPSTASGGMLSTITGAIAEYESAIKVERLRARFADRLAEGKPLWGVRPFGFKLDRIEAEETEAAHVRAAFDVLLNGGTLYSVQKALNDSGVLTTRGNKWSYQTVRQMVLRPRNAGLLVSKGELMAEGLPAIVTADELEQVTAILANPTRETTPGPKVTKHFATGLVTCGVCGSPMRSASARSRGRVLPIYKCSRKMAVQGHGETHPTIQRDILEAAIPAEVYFALQALARNGGNLSTEKAATLGPLRAGRAELDRQRTVAQEIALMPGANLATLRKTLATIEQQVEAIDAKLTAAMRSTAQAAVIENVAGMVAIFSAIDDEGRAPTSDEWALQFGSGRLFLDQWAGLGIEDRRALIRTTLAITVNPAATAEKVAPFRHPSIEPEVIRAGRKRIEFTRIEAGR</sequence>
<feature type="domain" description="Recombinase" evidence="2">
    <location>
        <begin position="159"/>
        <end position="261"/>
    </location>
</feature>
<dbReference type="InterPro" id="IPR006119">
    <property type="entry name" value="Resolv_N"/>
</dbReference>
<dbReference type="InterPro" id="IPR011109">
    <property type="entry name" value="DNA_bind_recombinase_dom"/>
</dbReference>
<organism evidence="3 4">
    <name type="scientific">Cryobacterium sinapicolor</name>
    <dbReference type="NCBI Taxonomy" id="1259236"/>
    <lineage>
        <taxon>Bacteria</taxon>
        <taxon>Bacillati</taxon>
        <taxon>Actinomycetota</taxon>
        <taxon>Actinomycetes</taxon>
        <taxon>Micrococcales</taxon>
        <taxon>Microbacteriaceae</taxon>
        <taxon>Cryobacterium</taxon>
    </lineage>
</organism>
<name>A0ABY2ITX9_9MICO</name>